<dbReference type="InterPro" id="IPR006121">
    <property type="entry name" value="HMA_dom"/>
</dbReference>
<feature type="region of interest" description="Disordered" evidence="6">
    <location>
        <begin position="79"/>
        <end position="318"/>
    </location>
</feature>
<dbReference type="PANTHER" id="PTHR45868">
    <property type="entry name" value="HEAVY METAL-ASSOCIATED ISOPRENYLATED PLANT PROTEIN 33-RELATED"/>
    <property type="match status" value="1"/>
</dbReference>
<dbReference type="OrthoDB" id="689350at2759"/>
<proteinExistence type="inferred from homology"/>
<dbReference type="Gene3D" id="3.30.70.100">
    <property type="match status" value="1"/>
</dbReference>
<keyword evidence="8" id="KW-1185">Reference proteome</keyword>
<organism evidence="8 9">
    <name type="scientific">Rhodamnia argentea</name>
    <dbReference type="NCBI Taxonomy" id="178133"/>
    <lineage>
        <taxon>Eukaryota</taxon>
        <taxon>Viridiplantae</taxon>
        <taxon>Streptophyta</taxon>
        <taxon>Embryophyta</taxon>
        <taxon>Tracheophyta</taxon>
        <taxon>Spermatophyta</taxon>
        <taxon>Magnoliopsida</taxon>
        <taxon>eudicotyledons</taxon>
        <taxon>Gunneridae</taxon>
        <taxon>Pentapetalae</taxon>
        <taxon>rosids</taxon>
        <taxon>malvids</taxon>
        <taxon>Myrtales</taxon>
        <taxon>Myrtaceae</taxon>
        <taxon>Myrtoideae</taxon>
        <taxon>Myrteae</taxon>
        <taxon>Australasian group</taxon>
        <taxon>Rhodamnia</taxon>
    </lineage>
</organism>
<evidence type="ECO:0000256" key="1">
    <source>
        <dbReference type="ARBA" id="ARBA00022481"/>
    </source>
</evidence>
<gene>
    <name evidence="9" type="primary">LOC115751204</name>
</gene>
<protein>
    <submittedName>
        <fullName evidence="9">Heavy metal-associated isoprenylated plant protein 35-like</fullName>
    </submittedName>
</protein>
<reference evidence="9" key="1">
    <citation type="submission" date="2025-08" db="UniProtKB">
        <authorList>
            <consortium name="RefSeq"/>
        </authorList>
    </citation>
    <scope>IDENTIFICATION</scope>
    <source>
        <tissue evidence="9">Leaf</tissue>
    </source>
</reference>
<dbReference type="CDD" id="cd00371">
    <property type="entry name" value="HMA"/>
    <property type="match status" value="1"/>
</dbReference>
<feature type="compositionally biased region" description="Basic residues" evidence="6">
    <location>
        <begin position="298"/>
        <end position="309"/>
    </location>
</feature>
<dbReference type="PANTHER" id="PTHR45868:SF80">
    <property type="entry name" value="F15K9.8-RELATED"/>
    <property type="match status" value="1"/>
</dbReference>
<keyword evidence="2" id="KW-0479">Metal-binding</keyword>
<feature type="domain" description="HMA" evidence="7">
    <location>
        <begin position="22"/>
        <end position="85"/>
    </location>
</feature>
<dbReference type="GeneID" id="115751204"/>
<evidence type="ECO:0000256" key="5">
    <source>
        <dbReference type="ARBA" id="ARBA00024045"/>
    </source>
</evidence>
<comment type="similarity">
    <text evidence="5">Belongs to the HIPP family.</text>
</comment>
<dbReference type="Pfam" id="PF00403">
    <property type="entry name" value="HMA"/>
    <property type="match status" value="1"/>
</dbReference>
<dbReference type="SUPFAM" id="SSF55008">
    <property type="entry name" value="HMA, heavy metal-associated domain"/>
    <property type="match status" value="1"/>
</dbReference>
<keyword evidence="4" id="KW-0636">Prenylation</keyword>
<evidence type="ECO:0000259" key="7">
    <source>
        <dbReference type="PROSITE" id="PS50846"/>
    </source>
</evidence>
<dbReference type="AlphaFoldDB" id="A0A8B8QCE0"/>
<feature type="compositionally biased region" description="Basic and acidic residues" evidence="6">
    <location>
        <begin position="111"/>
        <end position="123"/>
    </location>
</feature>
<evidence type="ECO:0000256" key="6">
    <source>
        <dbReference type="SAM" id="MobiDB-lite"/>
    </source>
</evidence>
<feature type="compositionally biased region" description="Polar residues" evidence="6">
    <location>
        <begin position="126"/>
        <end position="136"/>
    </location>
</feature>
<evidence type="ECO:0000256" key="3">
    <source>
        <dbReference type="ARBA" id="ARBA00023288"/>
    </source>
</evidence>
<name>A0A8B8QCE0_9MYRT</name>
<feature type="compositionally biased region" description="Basic and acidic residues" evidence="6">
    <location>
        <begin position="160"/>
        <end position="169"/>
    </location>
</feature>
<keyword evidence="1" id="KW-0488">Methylation</keyword>
<feature type="compositionally biased region" description="Basic and acidic residues" evidence="6">
    <location>
        <begin position="137"/>
        <end position="148"/>
    </location>
</feature>
<sequence>MANSEAKKGTKDGEEASVTLNLKTSVLRVSIHCEGCKRKVEKVLKKIQGIYKTEIDLKQQMVTVTGNIDADTLIKRLGKKGKKAELWPQKPQEPVKAKNKERKSDPNSPKEPQKERECVKTDAPDQDQSAKVNSEGSGKEASKEKATQDGEPATDGAGAETKEVRREGEGNGTASDGDRSAAEKQPVVGESEGGEEKSGSNGIAGKKKKKQGQNGKNAEGGEGARSGEAPASTGSGSEERKIHGQGPKPNAADCSRPRQQAGQHPAPPHSNDGPAGPRSQHEGEGQGSTVVSPDHAAPRHHEHRYRPQHHAPPAHAVSHNAVPPTIAVSYHAVNPSYTVSYHTGNPSTSYAASHYTPNPPPHSHAYVHPGMEEERPPYYSSAHHLQPDHTANPSTSYAASHYGPNPYAYVHPGTEEERPPNYLSAYHLPPPDSFEMFSDENPNACSIM</sequence>
<feature type="compositionally biased region" description="Basic and acidic residues" evidence="6">
    <location>
        <begin position="93"/>
        <end position="105"/>
    </location>
</feature>
<dbReference type="GO" id="GO:0046872">
    <property type="term" value="F:metal ion binding"/>
    <property type="evidence" value="ECO:0007669"/>
    <property type="project" value="UniProtKB-KW"/>
</dbReference>
<evidence type="ECO:0000256" key="4">
    <source>
        <dbReference type="ARBA" id="ARBA00023289"/>
    </source>
</evidence>
<evidence type="ECO:0000313" key="9">
    <source>
        <dbReference type="RefSeq" id="XP_030544826.1"/>
    </source>
</evidence>
<dbReference type="RefSeq" id="XP_030544826.1">
    <property type="nucleotide sequence ID" value="XM_030688966.2"/>
</dbReference>
<evidence type="ECO:0000313" key="8">
    <source>
        <dbReference type="Proteomes" id="UP000827889"/>
    </source>
</evidence>
<dbReference type="PROSITE" id="PS50846">
    <property type="entry name" value="HMA_2"/>
    <property type="match status" value="1"/>
</dbReference>
<accession>A0A8B8QCE0</accession>
<dbReference type="InterPro" id="IPR036163">
    <property type="entry name" value="HMA_dom_sf"/>
</dbReference>
<evidence type="ECO:0000256" key="2">
    <source>
        <dbReference type="ARBA" id="ARBA00022723"/>
    </source>
</evidence>
<keyword evidence="3" id="KW-0449">Lipoprotein</keyword>
<dbReference type="Proteomes" id="UP000827889">
    <property type="component" value="Chromosome 6"/>
</dbReference>
<dbReference type="FunFam" id="3.30.70.100:FF:000008">
    <property type="entry name" value="Copper transport protein ATOX1"/>
    <property type="match status" value="1"/>
</dbReference>
<dbReference type="KEGG" id="rarg:115751204"/>